<protein>
    <submittedName>
        <fullName evidence="2">Uncharacterized protein</fullName>
    </submittedName>
</protein>
<comment type="caution">
    <text evidence="2">The sequence shown here is derived from an EMBL/GenBank/DDBJ whole genome shotgun (WGS) entry which is preliminary data.</text>
</comment>
<feature type="non-terminal residue" evidence="2">
    <location>
        <position position="1"/>
    </location>
</feature>
<name>A0A5J9VG92_9POAL</name>
<reference evidence="2 3" key="1">
    <citation type="journal article" date="2019" name="Sci. Rep.">
        <title>A high-quality genome of Eragrostis curvula grass provides insights into Poaceae evolution and supports new strategies to enhance forage quality.</title>
        <authorList>
            <person name="Carballo J."/>
            <person name="Santos B.A.C.M."/>
            <person name="Zappacosta D."/>
            <person name="Garbus I."/>
            <person name="Selva J.P."/>
            <person name="Gallo C.A."/>
            <person name="Diaz A."/>
            <person name="Albertini E."/>
            <person name="Caccamo M."/>
            <person name="Echenique V."/>
        </authorList>
    </citation>
    <scope>NUCLEOTIDE SEQUENCE [LARGE SCALE GENOMIC DNA]</scope>
    <source>
        <strain evidence="3">cv. Victoria</strain>
        <tissue evidence="2">Leaf</tissue>
    </source>
</reference>
<organism evidence="2 3">
    <name type="scientific">Eragrostis curvula</name>
    <name type="common">weeping love grass</name>
    <dbReference type="NCBI Taxonomy" id="38414"/>
    <lineage>
        <taxon>Eukaryota</taxon>
        <taxon>Viridiplantae</taxon>
        <taxon>Streptophyta</taxon>
        <taxon>Embryophyta</taxon>
        <taxon>Tracheophyta</taxon>
        <taxon>Spermatophyta</taxon>
        <taxon>Magnoliopsida</taxon>
        <taxon>Liliopsida</taxon>
        <taxon>Poales</taxon>
        <taxon>Poaceae</taxon>
        <taxon>PACMAD clade</taxon>
        <taxon>Chloridoideae</taxon>
        <taxon>Eragrostideae</taxon>
        <taxon>Eragrostidinae</taxon>
        <taxon>Eragrostis</taxon>
    </lineage>
</organism>
<gene>
    <name evidence="2" type="ORF">EJB05_17196</name>
</gene>
<sequence>MAAAGQSHPPSSRAGGGSLRSSDPDGGAKVSPPRMPIWMAAPPRMPIWTVVPCRDPYGGFSVEFHAVPSRMAEVALVRILLVVVVDFSSFRC</sequence>
<keyword evidence="3" id="KW-1185">Reference proteome</keyword>
<evidence type="ECO:0000256" key="1">
    <source>
        <dbReference type="SAM" id="MobiDB-lite"/>
    </source>
</evidence>
<evidence type="ECO:0000313" key="3">
    <source>
        <dbReference type="Proteomes" id="UP000324897"/>
    </source>
</evidence>
<dbReference type="AlphaFoldDB" id="A0A5J9VG92"/>
<dbReference type="EMBL" id="RWGY01000009">
    <property type="protein sequence ID" value="TVU35312.1"/>
    <property type="molecule type" value="Genomic_DNA"/>
</dbReference>
<proteinExistence type="predicted"/>
<dbReference type="Gramene" id="TVU35312">
    <property type="protein sequence ID" value="TVU35312"/>
    <property type="gene ID" value="EJB05_17196"/>
</dbReference>
<feature type="region of interest" description="Disordered" evidence="1">
    <location>
        <begin position="1"/>
        <end position="35"/>
    </location>
</feature>
<accession>A0A5J9VG92</accession>
<evidence type="ECO:0000313" key="2">
    <source>
        <dbReference type="EMBL" id="TVU35312.1"/>
    </source>
</evidence>
<dbReference type="Proteomes" id="UP000324897">
    <property type="component" value="Unassembled WGS sequence"/>
</dbReference>